<evidence type="ECO:0000256" key="7">
    <source>
        <dbReference type="ARBA" id="ARBA00023288"/>
    </source>
</evidence>
<reference evidence="10" key="1">
    <citation type="submission" date="2020-10" db="EMBL/GenBank/DDBJ databases">
        <authorList>
            <person name="Gilroy R."/>
        </authorList>
    </citation>
    <scope>NUCLEOTIDE SEQUENCE</scope>
    <source>
        <strain evidence="10">ChiHjej10B9-9673</strain>
    </source>
</reference>
<comment type="subcellular location">
    <subcellularLocation>
        <location evidence="1">Membrane</location>
        <topology evidence="1">Lipid-anchor</topology>
    </subcellularLocation>
</comment>
<dbReference type="InterPro" id="IPR008844">
    <property type="entry name" value="Spore_GerAC-like"/>
</dbReference>
<comment type="similarity">
    <text evidence="2">Belongs to the GerABKC lipoprotein family.</text>
</comment>
<evidence type="ECO:0000259" key="9">
    <source>
        <dbReference type="Pfam" id="PF25198"/>
    </source>
</evidence>
<dbReference type="InterPro" id="IPR057336">
    <property type="entry name" value="GerAC_N"/>
</dbReference>
<evidence type="ECO:0000256" key="4">
    <source>
        <dbReference type="ARBA" id="ARBA00022729"/>
    </source>
</evidence>
<name>A0A9D1FCT0_9FIRM</name>
<dbReference type="GO" id="GO:0009847">
    <property type="term" value="P:spore germination"/>
    <property type="evidence" value="ECO:0007669"/>
    <property type="project" value="InterPro"/>
</dbReference>
<keyword evidence="3" id="KW-0309">Germination</keyword>
<keyword evidence="5" id="KW-0472">Membrane</keyword>
<keyword evidence="7" id="KW-0449">Lipoprotein</keyword>
<gene>
    <name evidence="10" type="ORF">IAC18_01910</name>
</gene>
<dbReference type="GO" id="GO:0016020">
    <property type="term" value="C:membrane"/>
    <property type="evidence" value="ECO:0007669"/>
    <property type="project" value="UniProtKB-SubCell"/>
</dbReference>
<dbReference type="PANTHER" id="PTHR35789:SF1">
    <property type="entry name" value="SPORE GERMINATION PROTEIN B3"/>
    <property type="match status" value="1"/>
</dbReference>
<dbReference type="EMBL" id="DVJK01000055">
    <property type="protein sequence ID" value="HIS66296.1"/>
    <property type="molecule type" value="Genomic_DNA"/>
</dbReference>
<evidence type="ECO:0000256" key="2">
    <source>
        <dbReference type="ARBA" id="ARBA00007886"/>
    </source>
</evidence>
<organism evidence="10 11">
    <name type="scientific">Candidatus Scatomorpha merdipullorum</name>
    <dbReference type="NCBI Taxonomy" id="2840927"/>
    <lineage>
        <taxon>Bacteria</taxon>
        <taxon>Bacillati</taxon>
        <taxon>Bacillota</taxon>
        <taxon>Clostridia</taxon>
        <taxon>Eubacteriales</taxon>
        <taxon>Candidatus Scatomorpha</taxon>
    </lineage>
</organism>
<keyword evidence="4" id="KW-0732">Signal</keyword>
<dbReference type="Pfam" id="PF05504">
    <property type="entry name" value="Spore_GerAC"/>
    <property type="match status" value="1"/>
</dbReference>
<dbReference type="Gene3D" id="3.30.300.210">
    <property type="entry name" value="Nutrient germinant receptor protein C, domain 3"/>
    <property type="match status" value="1"/>
</dbReference>
<dbReference type="PANTHER" id="PTHR35789">
    <property type="entry name" value="SPORE GERMINATION PROTEIN B3"/>
    <property type="match status" value="1"/>
</dbReference>
<protein>
    <recommendedName>
        <fullName evidence="12">Ger(X)C family spore germination protein</fullName>
    </recommendedName>
</protein>
<dbReference type="Proteomes" id="UP000824001">
    <property type="component" value="Unassembled WGS sequence"/>
</dbReference>
<accession>A0A9D1FCT0</accession>
<dbReference type="AlphaFoldDB" id="A0A9D1FCT0"/>
<evidence type="ECO:0008006" key="12">
    <source>
        <dbReference type="Google" id="ProtNLM"/>
    </source>
</evidence>
<evidence type="ECO:0000256" key="3">
    <source>
        <dbReference type="ARBA" id="ARBA00022544"/>
    </source>
</evidence>
<feature type="domain" description="Spore germination protein N-terminal" evidence="9">
    <location>
        <begin position="27"/>
        <end position="180"/>
    </location>
</feature>
<proteinExistence type="inferred from homology"/>
<dbReference type="InterPro" id="IPR046953">
    <property type="entry name" value="Spore_GerAC-like_C"/>
</dbReference>
<evidence type="ECO:0000313" key="11">
    <source>
        <dbReference type="Proteomes" id="UP000824001"/>
    </source>
</evidence>
<feature type="domain" description="Spore germination GerAC-like C-terminal" evidence="8">
    <location>
        <begin position="206"/>
        <end position="360"/>
    </location>
</feature>
<evidence type="ECO:0000259" key="8">
    <source>
        <dbReference type="Pfam" id="PF05504"/>
    </source>
</evidence>
<evidence type="ECO:0000256" key="1">
    <source>
        <dbReference type="ARBA" id="ARBA00004635"/>
    </source>
</evidence>
<evidence type="ECO:0000313" key="10">
    <source>
        <dbReference type="EMBL" id="HIS66296.1"/>
    </source>
</evidence>
<dbReference type="InterPro" id="IPR038501">
    <property type="entry name" value="Spore_GerAC_C_sf"/>
</dbReference>
<evidence type="ECO:0000256" key="6">
    <source>
        <dbReference type="ARBA" id="ARBA00023139"/>
    </source>
</evidence>
<dbReference type="PROSITE" id="PS51257">
    <property type="entry name" value="PROKAR_LIPOPROTEIN"/>
    <property type="match status" value="1"/>
</dbReference>
<dbReference type="Pfam" id="PF25198">
    <property type="entry name" value="Spore_GerAC_N"/>
    <property type="match status" value="1"/>
</dbReference>
<reference evidence="10" key="2">
    <citation type="journal article" date="2021" name="PeerJ">
        <title>Extensive microbial diversity within the chicken gut microbiome revealed by metagenomics and culture.</title>
        <authorList>
            <person name="Gilroy R."/>
            <person name="Ravi A."/>
            <person name="Getino M."/>
            <person name="Pursley I."/>
            <person name="Horton D.L."/>
            <person name="Alikhan N.F."/>
            <person name="Baker D."/>
            <person name="Gharbi K."/>
            <person name="Hall N."/>
            <person name="Watson M."/>
            <person name="Adriaenssens E.M."/>
            <person name="Foster-Nyarko E."/>
            <person name="Jarju S."/>
            <person name="Secka A."/>
            <person name="Antonio M."/>
            <person name="Oren A."/>
            <person name="Chaudhuri R.R."/>
            <person name="La Ragione R."/>
            <person name="Hildebrand F."/>
            <person name="Pallen M.J."/>
        </authorList>
    </citation>
    <scope>NUCLEOTIDE SEQUENCE</scope>
    <source>
        <strain evidence="10">ChiHjej10B9-9673</strain>
    </source>
</reference>
<evidence type="ECO:0000256" key="5">
    <source>
        <dbReference type="ARBA" id="ARBA00023136"/>
    </source>
</evidence>
<sequence length="375" mass="38134">MRRFIAALSAAALLALGGCTQSIYVNYLDIESLRVVQALGLDAAADGGVVLSAASGPDASGREPLRLTREGESLDAAMRELEALTGGGQLFFAGTGAIVLGEAAADEAARWLDAVTRSKELRLDTELYILRGGEAAELLCGEDAPEDVFAALDALAQRLRRNGPSPAPGCADAARALTGSGAALAAAIELERGAEGKLTPVPAGFAVLTDAGLAAWLEDEAALGAGLFAGGPGAALLELGGVTVELAGAKAELEPLWADGALAALRVIVEASGSVIGAPAGSEPDSGAARAELEAALAEALRSGVEAALEISRGTGADFLGLGRRLETEHPARFAAMRWPWAEALPELEFEVEARAKILNVREYADSPFGGEAAG</sequence>
<keyword evidence="6" id="KW-0564">Palmitate</keyword>
<comment type="caution">
    <text evidence="10">The sequence shown here is derived from an EMBL/GenBank/DDBJ whole genome shotgun (WGS) entry which is preliminary data.</text>
</comment>